<dbReference type="GO" id="GO:0009435">
    <property type="term" value="P:NAD+ biosynthetic process"/>
    <property type="evidence" value="ECO:0007669"/>
    <property type="project" value="UniProtKB-UniRule"/>
</dbReference>
<evidence type="ECO:0000313" key="13">
    <source>
        <dbReference type="Proteomes" id="UP000233425"/>
    </source>
</evidence>
<evidence type="ECO:0000256" key="9">
    <source>
        <dbReference type="ARBA" id="ARBA00048721"/>
    </source>
</evidence>
<comment type="caution">
    <text evidence="12">The sequence shown here is derived from an EMBL/GenBank/DDBJ whole genome shotgun (WGS) entry which is preliminary data.</text>
</comment>
<dbReference type="NCBIfam" id="NF000840">
    <property type="entry name" value="PRK00071.1-3"/>
    <property type="match status" value="1"/>
</dbReference>
<comment type="function">
    <text evidence="1 10">Catalyzes the reversible adenylation of nicotinate mononucleotide (NaMN) to nicotinic acid adenine dinucleotide (NaAD).</text>
</comment>
<dbReference type="SUPFAM" id="SSF52374">
    <property type="entry name" value="Nucleotidylyl transferase"/>
    <property type="match status" value="1"/>
</dbReference>
<dbReference type="RefSeq" id="WP_101029594.1">
    <property type="nucleotide sequence ID" value="NZ_CABMMZ010000072.1"/>
</dbReference>
<evidence type="ECO:0000256" key="5">
    <source>
        <dbReference type="ARBA" id="ARBA00022695"/>
    </source>
</evidence>
<evidence type="ECO:0000256" key="4">
    <source>
        <dbReference type="ARBA" id="ARBA00022679"/>
    </source>
</evidence>
<dbReference type="InterPro" id="IPR004821">
    <property type="entry name" value="Cyt_trans-like"/>
</dbReference>
<evidence type="ECO:0000313" key="12">
    <source>
        <dbReference type="EMBL" id="PKD27280.1"/>
    </source>
</evidence>
<evidence type="ECO:0000256" key="6">
    <source>
        <dbReference type="ARBA" id="ARBA00022741"/>
    </source>
</evidence>
<comment type="catalytic activity">
    <reaction evidence="9 10">
        <text>nicotinate beta-D-ribonucleotide + ATP + H(+) = deamido-NAD(+) + diphosphate</text>
        <dbReference type="Rhea" id="RHEA:22860"/>
        <dbReference type="ChEBI" id="CHEBI:15378"/>
        <dbReference type="ChEBI" id="CHEBI:30616"/>
        <dbReference type="ChEBI" id="CHEBI:33019"/>
        <dbReference type="ChEBI" id="CHEBI:57502"/>
        <dbReference type="ChEBI" id="CHEBI:58437"/>
        <dbReference type="EC" id="2.7.7.18"/>
    </reaction>
</comment>
<dbReference type="EMBL" id="NNSR01000072">
    <property type="protein sequence ID" value="PKD27280.1"/>
    <property type="molecule type" value="Genomic_DNA"/>
</dbReference>
<dbReference type="Gene3D" id="3.40.50.620">
    <property type="entry name" value="HUPs"/>
    <property type="match status" value="1"/>
</dbReference>
<reference evidence="12" key="1">
    <citation type="journal article" date="2018" name="Environ. Microbiol.">
        <title>Sporulation capability and amylosome conservation among diverse human colonic and rumen isolates of the keystone starch-degrader Ruminococcus bromii.</title>
        <authorList>
            <person name="Mukhopadhya I."/>
            <person name="Morais S."/>
            <person name="Laverde-Gomez J."/>
            <person name="Sheridan P.O."/>
            <person name="Walker A.W."/>
            <person name="Kelly W."/>
            <person name="Klieve A.V."/>
            <person name="Ouwerkerk D."/>
            <person name="Duncan S.H."/>
            <person name="Louis P."/>
            <person name="Koropatkin N."/>
            <person name="Cockburn D."/>
            <person name="Kibler R."/>
            <person name="Cooper P.J."/>
            <person name="Sandoval C."/>
            <person name="Crost E."/>
            <person name="Juge N."/>
            <person name="Bayer E.A."/>
            <person name="Flint H.J."/>
        </authorList>
    </citation>
    <scope>NUCLEOTIDE SEQUENCE [LARGE SCALE GENOMIC DNA]</scope>
    <source>
        <strain evidence="12">ATCC 27255</strain>
    </source>
</reference>
<feature type="domain" description="Cytidyltransferase-like" evidence="11">
    <location>
        <begin position="5"/>
        <end position="172"/>
    </location>
</feature>
<organism evidence="12 13">
    <name type="scientific">Ruminococcus bromii</name>
    <dbReference type="NCBI Taxonomy" id="40518"/>
    <lineage>
        <taxon>Bacteria</taxon>
        <taxon>Bacillati</taxon>
        <taxon>Bacillota</taxon>
        <taxon>Clostridia</taxon>
        <taxon>Eubacteriales</taxon>
        <taxon>Oscillospiraceae</taxon>
        <taxon>Ruminococcus</taxon>
    </lineage>
</organism>
<dbReference type="NCBIfam" id="TIGR00125">
    <property type="entry name" value="cyt_tran_rel"/>
    <property type="match status" value="1"/>
</dbReference>
<dbReference type="PANTHER" id="PTHR39321:SF3">
    <property type="entry name" value="PHOSPHOPANTETHEINE ADENYLYLTRANSFERASE"/>
    <property type="match status" value="1"/>
</dbReference>
<sequence>MKTGVFGGTFNPVHKGHIMLAEYCMDSVGLDRIIMIPTAVPPHKISNNLASENDRLNMCKLACRGKENFFVSDIEIKRQGKSYTYETLTQLKEIYPDDHLYTIMGADMFLTLNRWKNPEIIFEKSSIITIPRDEENKHELENFYNKVLKAMGASSVILPNPVMSVSSTFIRENLDNFNLISNMLDKGVYDYIIKNNLYRK</sequence>
<dbReference type="InterPro" id="IPR005248">
    <property type="entry name" value="NadD/NMNAT"/>
</dbReference>
<name>A0A2N0UJX5_9FIRM</name>
<dbReference type="PANTHER" id="PTHR39321">
    <property type="entry name" value="NICOTINATE-NUCLEOTIDE ADENYLYLTRANSFERASE-RELATED"/>
    <property type="match status" value="1"/>
</dbReference>
<evidence type="ECO:0000256" key="1">
    <source>
        <dbReference type="ARBA" id="ARBA00002324"/>
    </source>
</evidence>
<comment type="pathway">
    <text evidence="2 10">Cofactor biosynthesis; NAD(+) biosynthesis; deamido-NAD(+) from nicotinate D-ribonucleotide: step 1/1.</text>
</comment>
<keyword evidence="3 10" id="KW-0662">Pyridine nucleotide biosynthesis</keyword>
<evidence type="ECO:0000256" key="2">
    <source>
        <dbReference type="ARBA" id="ARBA00005019"/>
    </source>
</evidence>
<dbReference type="AlphaFoldDB" id="A0A2N0UJX5"/>
<keyword evidence="5 10" id="KW-0548">Nucleotidyltransferase</keyword>
<evidence type="ECO:0000256" key="7">
    <source>
        <dbReference type="ARBA" id="ARBA00022840"/>
    </source>
</evidence>
<comment type="similarity">
    <text evidence="10">Belongs to the NadD family.</text>
</comment>
<dbReference type="Pfam" id="PF01467">
    <property type="entry name" value="CTP_transf_like"/>
    <property type="match status" value="1"/>
</dbReference>
<evidence type="ECO:0000259" key="11">
    <source>
        <dbReference type="Pfam" id="PF01467"/>
    </source>
</evidence>
<keyword evidence="6 10" id="KW-0547">Nucleotide-binding</keyword>
<dbReference type="Proteomes" id="UP000233425">
    <property type="component" value="Unassembled WGS sequence"/>
</dbReference>
<dbReference type="GO" id="GO:0004515">
    <property type="term" value="F:nicotinate-nucleotide adenylyltransferase activity"/>
    <property type="evidence" value="ECO:0007669"/>
    <property type="project" value="UniProtKB-UniRule"/>
</dbReference>
<keyword evidence="4 10" id="KW-0808">Transferase</keyword>
<keyword evidence="8 10" id="KW-0520">NAD</keyword>
<evidence type="ECO:0000256" key="8">
    <source>
        <dbReference type="ARBA" id="ARBA00023027"/>
    </source>
</evidence>
<evidence type="ECO:0000256" key="3">
    <source>
        <dbReference type="ARBA" id="ARBA00022642"/>
    </source>
</evidence>
<dbReference type="HAMAP" id="MF_00244">
    <property type="entry name" value="NaMN_adenylyltr"/>
    <property type="match status" value="1"/>
</dbReference>
<gene>
    <name evidence="10 12" type="primary">nadD</name>
    <name evidence="12" type="ORF">RBATCC27255_01669</name>
</gene>
<proteinExistence type="inferred from homology"/>
<dbReference type="NCBIfam" id="TIGR00482">
    <property type="entry name" value="nicotinate (nicotinamide) nucleotide adenylyltransferase"/>
    <property type="match status" value="1"/>
</dbReference>
<dbReference type="InterPro" id="IPR014729">
    <property type="entry name" value="Rossmann-like_a/b/a_fold"/>
</dbReference>
<evidence type="ECO:0000256" key="10">
    <source>
        <dbReference type="HAMAP-Rule" id="MF_00244"/>
    </source>
</evidence>
<keyword evidence="13" id="KW-1185">Reference proteome</keyword>
<dbReference type="EC" id="2.7.7.18" evidence="10"/>
<dbReference type="CDD" id="cd02165">
    <property type="entry name" value="NMNAT"/>
    <property type="match status" value="1"/>
</dbReference>
<accession>A0A2N0UJX5</accession>
<protein>
    <recommendedName>
        <fullName evidence="10">Probable nicotinate-nucleotide adenylyltransferase</fullName>
        <ecNumber evidence="10">2.7.7.18</ecNumber>
    </recommendedName>
    <alternativeName>
        <fullName evidence="10">Deamido-NAD(+) diphosphorylase</fullName>
    </alternativeName>
    <alternativeName>
        <fullName evidence="10">Deamido-NAD(+) pyrophosphorylase</fullName>
    </alternativeName>
    <alternativeName>
        <fullName evidence="10">Nicotinate mononucleotide adenylyltransferase</fullName>
        <shortName evidence="10">NaMN adenylyltransferase</shortName>
    </alternativeName>
</protein>
<dbReference type="UniPathway" id="UPA00253">
    <property type="reaction ID" value="UER00332"/>
</dbReference>
<dbReference type="GO" id="GO:0005524">
    <property type="term" value="F:ATP binding"/>
    <property type="evidence" value="ECO:0007669"/>
    <property type="project" value="UniProtKB-KW"/>
</dbReference>
<keyword evidence="7 10" id="KW-0067">ATP-binding</keyword>